<dbReference type="Proteomes" id="UP000324104">
    <property type="component" value="Unassembled WGS sequence"/>
</dbReference>
<evidence type="ECO:0000259" key="2">
    <source>
        <dbReference type="PROSITE" id="PS51819"/>
    </source>
</evidence>
<dbReference type="GO" id="GO:0004493">
    <property type="term" value="F:methylmalonyl-CoA epimerase activity"/>
    <property type="evidence" value="ECO:0007669"/>
    <property type="project" value="TreeGrafter"/>
</dbReference>
<dbReference type="Gene3D" id="3.10.180.10">
    <property type="entry name" value="2,3-Dihydroxybiphenyl 1,2-Dioxygenase, domain 1"/>
    <property type="match status" value="1"/>
</dbReference>
<evidence type="ECO:0000313" key="4">
    <source>
        <dbReference type="Proteomes" id="UP000324104"/>
    </source>
</evidence>
<reference evidence="3 4" key="1">
    <citation type="submission" date="2019-08" db="EMBL/GenBank/DDBJ databases">
        <title>Archaea genome.</title>
        <authorList>
            <person name="Kajale S."/>
            <person name="Shouche Y."/>
            <person name="Deshpande N."/>
            <person name="Sharma A."/>
        </authorList>
    </citation>
    <scope>NUCLEOTIDE SEQUENCE [LARGE SCALE GENOMIC DNA]</scope>
    <source>
        <strain evidence="3 4">ESP3B_9</strain>
    </source>
</reference>
<organism evidence="3 4">
    <name type="scientific">Natrialba swarupiae</name>
    <dbReference type="NCBI Taxonomy" id="2448032"/>
    <lineage>
        <taxon>Archaea</taxon>
        <taxon>Methanobacteriati</taxon>
        <taxon>Methanobacteriota</taxon>
        <taxon>Stenosarchaea group</taxon>
        <taxon>Halobacteria</taxon>
        <taxon>Halobacteriales</taxon>
        <taxon>Natrialbaceae</taxon>
        <taxon>Natrialba</taxon>
    </lineage>
</organism>
<dbReference type="PANTHER" id="PTHR43048">
    <property type="entry name" value="METHYLMALONYL-COA EPIMERASE"/>
    <property type="match status" value="1"/>
</dbReference>
<dbReference type="GO" id="GO:0046491">
    <property type="term" value="P:L-methylmalonyl-CoA metabolic process"/>
    <property type="evidence" value="ECO:0007669"/>
    <property type="project" value="TreeGrafter"/>
</dbReference>
<dbReference type="Pfam" id="PF13669">
    <property type="entry name" value="Glyoxalase_4"/>
    <property type="match status" value="1"/>
</dbReference>
<dbReference type="SUPFAM" id="SSF54593">
    <property type="entry name" value="Glyoxalase/Bleomycin resistance protein/Dihydroxybiphenyl dioxygenase"/>
    <property type="match status" value="1"/>
</dbReference>
<evidence type="ECO:0000313" key="3">
    <source>
        <dbReference type="EMBL" id="TYT62564.1"/>
    </source>
</evidence>
<dbReference type="RefSeq" id="WP_149080851.1">
    <property type="nucleotide sequence ID" value="NZ_VTAW01000007.1"/>
</dbReference>
<dbReference type="PROSITE" id="PS51819">
    <property type="entry name" value="VOC"/>
    <property type="match status" value="1"/>
</dbReference>
<protein>
    <recommendedName>
        <fullName evidence="2">VOC domain-containing protein</fullName>
    </recommendedName>
</protein>
<sequence length="150" mass="16131">MSDVEVVSLDRVLIATADLEASTRQFTELLGLEFGAVVDPPAAPIANRTSRIGVEFVSGDDGSAVQRFLERNGPGLYAVSFEVADVDEARESLAANGVDPVDEVELEGFHEVFYHPSSFEGVMVALTEYDRPHPAESAAAESGWTRDADD</sequence>
<accession>A0A5D5ANA0</accession>
<feature type="domain" description="VOC" evidence="2">
    <location>
        <begin position="8"/>
        <end position="129"/>
    </location>
</feature>
<dbReference type="PANTHER" id="PTHR43048:SF3">
    <property type="entry name" value="METHYLMALONYL-COA EPIMERASE, MITOCHONDRIAL"/>
    <property type="match status" value="1"/>
</dbReference>
<dbReference type="InterPro" id="IPR051785">
    <property type="entry name" value="MMCE/EMCE_epimerase"/>
</dbReference>
<keyword evidence="1" id="KW-0479">Metal-binding</keyword>
<name>A0A5D5ANA0_9EURY</name>
<dbReference type="AlphaFoldDB" id="A0A5D5ANA0"/>
<evidence type="ECO:0000256" key="1">
    <source>
        <dbReference type="ARBA" id="ARBA00022723"/>
    </source>
</evidence>
<comment type="caution">
    <text evidence="3">The sequence shown here is derived from an EMBL/GenBank/DDBJ whole genome shotgun (WGS) entry which is preliminary data.</text>
</comment>
<dbReference type="InterPro" id="IPR037523">
    <property type="entry name" value="VOC_core"/>
</dbReference>
<gene>
    <name evidence="3" type="ORF">FYC77_07295</name>
</gene>
<keyword evidence="4" id="KW-1185">Reference proteome</keyword>
<dbReference type="GO" id="GO:0046872">
    <property type="term" value="F:metal ion binding"/>
    <property type="evidence" value="ECO:0007669"/>
    <property type="project" value="UniProtKB-KW"/>
</dbReference>
<proteinExistence type="predicted"/>
<dbReference type="EMBL" id="VTAW01000007">
    <property type="protein sequence ID" value="TYT62564.1"/>
    <property type="molecule type" value="Genomic_DNA"/>
</dbReference>
<dbReference type="InterPro" id="IPR029068">
    <property type="entry name" value="Glyas_Bleomycin-R_OHBP_Dase"/>
</dbReference>